<evidence type="ECO:0000256" key="1">
    <source>
        <dbReference type="ARBA" id="ARBA00004127"/>
    </source>
</evidence>
<dbReference type="GO" id="GO:0005506">
    <property type="term" value="F:iron ion binding"/>
    <property type="evidence" value="ECO:0007669"/>
    <property type="project" value="InterPro"/>
</dbReference>
<protein>
    <submittedName>
        <fullName evidence="9">Sterol desaturase family protein</fullName>
    </submittedName>
</protein>
<evidence type="ECO:0000259" key="8">
    <source>
        <dbReference type="Pfam" id="PF04116"/>
    </source>
</evidence>
<dbReference type="AlphaFoldDB" id="A0AAU7NRS9"/>
<organism evidence="9 10">
    <name type="scientific">Methylomarinum roseum</name>
    <dbReference type="NCBI Taxonomy" id="3067653"/>
    <lineage>
        <taxon>Bacteria</taxon>
        <taxon>Pseudomonadati</taxon>
        <taxon>Pseudomonadota</taxon>
        <taxon>Gammaproteobacteria</taxon>
        <taxon>Methylococcales</taxon>
        <taxon>Methylococcaceae</taxon>
        <taxon>Methylomarinum</taxon>
    </lineage>
</organism>
<dbReference type="InterPro" id="IPR051689">
    <property type="entry name" value="Sterol_desaturase/TMEM195"/>
</dbReference>
<feature type="transmembrane region" description="Helical" evidence="7">
    <location>
        <begin position="150"/>
        <end position="180"/>
    </location>
</feature>
<dbReference type="PANTHER" id="PTHR21624">
    <property type="entry name" value="STEROL DESATURASE-RELATED PROTEIN"/>
    <property type="match status" value="1"/>
</dbReference>
<feature type="domain" description="Fatty acid hydroxylase" evidence="8">
    <location>
        <begin position="96"/>
        <end position="231"/>
    </location>
</feature>
<keyword evidence="6 7" id="KW-0472">Membrane</keyword>
<dbReference type="GO" id="GO:0012505">
    <property type="term" value="C:endomembrane system"/>
    <property type="evidence" value="ECO:0007669"/>
    <property type="project" value="UniProtKB-SubCell"/>
</dbReference>
<evidence type="ECO:0000313" key="10">
    <source>
        <dbReference type="Proteomes" id="UP001225378"/>
    </source>
</evidence>
<dbReference type="Proteomes" id="UP001225378">
    <property type="component" value="Chromosome"/>
</dbReference>
<evidence type="ECO:0000256" key="6">
    <source>
        <dbReference type="ARBA" id="ARBA00023136"/>
    </source>
</evidence>
<dbReference type="PANTHER" id="PTHR21624:SF1">
    <property type="entry name" value="ALKYLGLYCEROL MONOOXYGENASE"/>
    <property type="match status" value="1"/>
</dbReference>
<dbReference type="Pfam" id="PF04116">
    <property type="entry name" value="FA_hydroxylase"/>
    <property type="match status" value="1"/>
</dbReference>
<dbReference type="GO" id="GO:0008610">
    <property type="term" value="P:lipid biosynthetic process"/>
    <property type="evidence" value="ECO:0007669"/>
    <property type="project" value="InterPro"/>
</dbReference>
<comment type="subcellular location">
    <subcellularLocation>
        <location evidence="1">Endomembrane system</location>
        <topology evidence="1">Multi-pass membrane protein</topology>
    </subcellularLocation>
</comment>
<keyword evidence="2 7" id="KW-0812">Transmembrane</keyword>
<evidence type="ECO:0000313" key="9">
    <source>
        <dbReference type="EMBL" id="XBS19688.1"/>
    </source>
</evidence>
<proteinExistence type="predicted"/>
<evidence type="ECO:0000256" key="2">
    <source>
        <dbReference type="ARBA" id="ARBA00022692"/>
    </source>
</evidence>
<keyword evidence="4" id="KW-0560">Oxidoreductase</keyword>
<sequence length="276" mass="31907">MSEQALQNGQEGFLLNEFLLLLAFAAFGLLLIMEVVKPYQPINKRIRQASVVTNSTAFIFNNIILTALRASSLFFVAQQFTQFGLLNGMESGPVKWLLTFLLFDLMMYGWHAATHKYELLWRFHKIHHSDKTVNVTTGFRFHVFDLFIEILIKCLFVIVVGVEAYLVLAIELIEMLFIFFHHSNVAFKHEAEISKVFITPDLHRAHHSALRSEHDSNYGIVLSIWDRIFGTRKDLIPKKLGLDVIEAENFLQLFFLAFVTERHIKKLMQILPKGKP</sequence>
<evidence type="ECO:0000256" key="7">
    <source>
        <dbReference type="SAM" id="Phobius"/>
    </source>
</evidence>
<keyword evidence="10" id="KW-1185">Reference proteome</keyword>
<dbReference type="RefSeq" id="WP_305907576.1">
    <property type="nucleotide sequence ID" value="NZ_CP157743.1"/>
</dbReference>
<dbReference type="GO" id="GO:0006643">
    <property type="term" value="P:membrane lipid metabolic process"/>
    <property type="evidence" value="ECO:0007669"/>
    <property type="project" value="TreeGrafter"/>
</dbReference>
<dbReference type="KEGG" id="mech:Q9L42_015165"/>
<keyword evidence="3 7" id="KW-1133">Transmembrane helix</keyword>
<keyword evidence="5" id="KW-0443">Lipid metabolism</keyword>
<feature type="transmembrane region" description="Helical" evidence="7">
    <location>
        <begin position="57"/>
        <end position="76"/>
    </location>
</feature>
<feature type="transmembrane region" description="Helical" evidence="7">
    <location>
        <begin position="18"/>
        <end position="36"/>
    </location>
</feature>
<reference evidence="9 10" key="1">
    <citation type="journal article" date="2024" name="Microbiology">
        <title>Methylomarinum rosea sp. nov., a novel halophilic methanotrophic bacterium from the hypersaline Lake Elton.</title>
        <authorList>
            <person name="Suleimanov R.Z."/>
            <person name="Oshkin I.Y."/>
            <person name="Danilova O.V."/>
            <person name="Suzina N.E."/>
            <person name="Dedysh S.N."/>
        </authorList>
    </citation>
    <scope>NUCLEOTIDE SEQUENCE [LARGE SCALE GENOMIC DNA]</scope>
    <source>
        <strain evidence="9 10">Ch1-1</strain>
    </source>
</reference>
<dbReference type="EMBL" id="CP157743">
    <property type="protein sequence ID" value="XBS19688.1"/>
    <property type="molecule type" value="Genomic_DNA"/>
</dbReference>
<evidence type="ECO:0000256" key="5">
    <source>
        <dbReference type="ARBA" id="ARBA00023098"/>
    </source>
</evidence>
<evidence type="ECO:0000256" key="4">
    <source>
        <dbReference type="ARBA" id="ARBA00023002"/>
    </source>
</evidence>
<dbReference type="GO" id="GO:0050479">
    <property type="term" value="F:glyceryl-ether monooxygenase activity"/>
    <property type="evidence" value="ECO:0007669"/>
    <property type="project" value="TreeGrafter"/>
</dbReference>
<dbReference type="InterPro" id="IPR006694">
    <property type="entry name" value="Fatty_acid_hydroxylase"/>
</dbReference>
<gene>
    <name evidence="9" type="ORF">Q9L42_015165</name>
</gene>
<dbReference type="GO" id="GO:0016020">
    <property type="term" value="C:membrane"/>
    <property type="evidence" value="ECO:0007669"/>
    <property type="project" value="GOC"/>
</dbReference>
<name>A0AAU7NRS9_9GAMM</name>
<feature type="transmembrane region" description="Helical" evidence="7">
    <location>
        <begin position="96"/>
        <end position="113"/>
    </location>
</feature>
<accession>A0AAU7NRS9</accession>
<evidence type="ECO:0000256" key="3">
    <source>
        <dbReference type="ARBA" id="ARBA00022989"/>
    </source>
</evidence>